<evidence type="ECO:0000313" key="2">
    <source>
        <dbReference type="Proteomes" id="UP001148834"/>
    </source>
</evidence>
<gene>
    <name evidence="1" type="ORF">N5925_09055</name>
</gene>
<reference evidence="1" key="1">
    <citation type="submission" date="2022-09" db="EMBL/GenBank/DDBJ databases">
        <title>Molecular characterization of Glaesserella parasuis strains circulating in commercial swine farms using whole-genome sequencing.</title>
        <authorList>
            <person name="Mugabi R."/>
            <person name="Clavijo M."/>
            <person name="Li G."/>
        </authorList>
    </citation>
    <scope>NUCLEOTIDE SEQUENCE</scope>
    <source>
        <strain evidence="1">0435-53</strain>
    </source>
</reference>
<sequence>MNNLKYAYTADFSGISTVLPVNNTYYLGSFYKDKMAYFELK</sequence>
<protein>
    <submittedName>
        <fullName evidence="1">Uncharacterized protein</fullName>
    </submittedName>
</protein>
<dbReference type="AlphaFoldDB" id="A0AA42EDN2"/>
<evidence type="ECO:0000313" key="1">
    <source>
        <dbReference type="EMBL" id="MDD2168714.1"/>
    </source>
</evidence>
<dbReference type="EMBL" id="JAODIR010000052">
    <property type="protein sequence ID" value="MDD2168714.1"/>
    <property type="molecule type" value="Genomic_DNA"/>
</dbReference>
<accession>A0AA42EDN2</accession>
<proteinExistence type="predicted"/>
<organism evidence="1 2">
    <name type="scientific">Glaesserella parasuis</name>
    <name type="common">Haemophilus parasuis</name>
    <dbReference type="NCBI Taxonomy" id="738"/>
    <lineage>
        <taxon>Bacteria</taxon>
        <taxon>Pseudomonadati</taxon>
        <taxon>Pseudomonadota</taxon>
        <taxon>Gammaproteobacteria</taxon>
        <taxon>Pasteurellales</taxon>
        <taxon>Pasteurellaceae</taxon>
        <taxon>Glaesserella</taxon>
    </lineage>
</organism>
<comment type="caution">
    <text evidence="1">The sequence shown here is derived from an EMBL/GenBank/DDBJ whole genome shotgun (WGS) entry which is preliminary data.</text>
</comment>
<dbReference type="RefSeq" id="WP_021111873.1">
    <property type="nucleotide sequence ID" value="NZ_CP181435.1"/>
</dbReference>
<dbReference type="Proteomes" id="UP001148834">
    <property type="component" value="Unassembled WGS sequence"/>
</dbReference>
<name>A0AA42EDN2_GLAPU</name>